<dbReference type="NCBIfam" id="TIGR02675">
    <property type="entry name" value="tape_meas_nterm"/>
    <property type="match status" value="1"/>
</dbReference>
<protein>
    <submittedName>
        <fullName evidence="4">Putative tail length tape measure protein</fullName>
    </submittedName>
</protein>
<feature type="domain" description="Tape measure protein N-terminal" evidence="3">
    <location>
        <begin position="83"/>
        <end position="274"/>
    </location>
</feature>
<feature type="coiled-coil region" evidence="1">
    <location>
        <begin position="884"/>
        <end position="957"/>
    </location>
</feature>
<feature type="compositionally biased region" description="Basic and acidic residues" evidence="2">
    <location>
        <begin position="736"/>
        <end position="747"/>
    </location>
</feature>
<feature type="coiled-coil region" evidence="1">
    <location>
        <begin position="629"/>
        <end position="663"/>
    </location>
</feature>
<dbReference type="InterPro" id="IPR013491">
    <property type="entry name" value="Tape_meas_N"/>
</dbReference>
<dbReference type="EMBL" id="LN899821">
    <property type="protein sequence ID" value="CUV19066.1"/>
    <property type="molecule type" value="Genomic_DNA"/>
</dbReference>
<gene>
    <name evidence="4" type="ORF">PSS4_v1_900030</name>
</gene>
<evidence type="ECO:0000256" key="2">
    <source>
        <dbReference type="SAM" id="MobiDB-lite"/>
    </source>
</evidence>
<feature type="region of interest" description="Disordered" evidence="2">
    <location>
        <begin position="723"/>
        <end position="749"/>
    </location>
</feature>
<dbReference type="Pfam" id="PF20155">
    <property type="entry name" value="TMP_3"/>
    <property type="match status" value="1"/>
</dbReference>
<evidence type="ECO:0000313" key="4">
    <source>
        <dbReference type="EMBL" id="CUV19066.1"/>
    </source>
</evidence>
<evidence type="ECO:0000259" key="3">
    <source>
        <dbReference type="Pfam" id="PF20155"/>
    </source>
</evidence>
<keyword evidence="1" id="KW-0175">Coiled coil</keyword>
<organism evidence="4">
    <name type="scientific">Ralstonia solanacearum</name>
    <name type="common">Pseudomonas solanacearum</name>
    <dbReference type="NCBI Taxonomy" id="305"/>
    <lineage>
        <taxon>Bacteria</taxon>
        <taxon>Pseudomonadati</taxon>
        <taxon>Pseudomonadota</taxon>
        <taxon>Betaproteobacteria</taxon>
        <taxon>Burkholderiales</taxon>
        <taxon>Burkholderiaceae</taxon>
        <taxon>Ralstonia</taxon>
        <taxon>Ralstonia solanacearum species complex</taxon>
    </lineage>
</organism>
<evidence type="ECO:0000256" key="1">
    <source>
        <dbReference type="SAM" id="Coils"/>
    </source>
</evidence>
<accession>A0A0S4UA28</accession>
<sequence length="1367" mass="146939">MPNNRISILVALDGAEEGLKRAITSAERSLGELAASAKTAGDKAAAGLVQVKAGVSVISEQVATARTQVLAFLSINWAAGKLQEIVQVADAWNMMSARLKLATAGQREFTTAQTALFDIAQRIGVPIQETATLYGKLQQAVRMLGGEQKEALTITESISQALRISGASANETQSALLQFGQALAAGVLRGEEFNSVVENSPRLAQALADGLNVPIGRLRKMAEEGRLTADVVVNALLSQKNKLATEYAQLPATVSQAFERLRNAFGQYINRIDQATGFTATLAQALTWIAQNLDTVMRWLTRIAEVGLAVLVYRLLPALITAWQTAGAAAVTAASATAAAWATANLSVSAAIASVGVLRTGFATLGAFLVGWEIGTWLSERFEIVRRAGILMVEVLIRSVEELQFHWEVFAAIFTSDTIAEATKRHQARLGDMTRIFAQMYADAGRGTDAAKGAMNAAAGAAEEIAKRLEAVRQGTQEAVGRGAEAVHTALEKLKSRIGEVEQAVSKASQTVNDATARMAEAYKGLTSIIDGHLQRQVEAVKARYQQEQAALERSAQAQAVQIAKSTQLLVEALTQQTTLRQQAATEALKLIDDESRTRVDAAAREGKTEAERAANVQRVENEILATRRQTLTQAAAEYRQHIDALNAEANRHLAEVRRIEDEKRQLSMSTEERIRDIRRAGLSDYEAQEDRKRQIAEYQASARAALADGEFDQARQRASKAMDLAAQVASTQSSEAKRAEDARRQSEQAVSQVAQLEAQAREATGRREYAQAEALTRQADDLRAQSAQKMAAADAQAVQGKTAVNEAIGRIRDSQAILNQTLDAEAQAHQRAAQSAVSARQGIQQTVAQTDSQIAQLTAKLQQGLKITIDADTQRFDKAIADLDKALAERERLVVIKADLEQAEKTLQDYEQRLKEGKTLPVDADVSKALASLERLNAYARENSQLELRVATEKARAAIANVEGMLRALDRVQTESRHLVASNVDAVRAEVQSLNGMNTSSTHTIAVRRVEANALGGVVGGGVRQFAEGGPVAPAFPRMTGGSVPGTGDQDTVPRTLDAGAFVIRKAAVRKYGAGTLAQLANGVARFATGGAVLFGGRGGGQPGGAKRNRDVVEARKMIDLGLQGMGDYASWAQHQGGAWVSSDMRSRTMTNYGRQAERDRQALDGLADRKQLTSAERQTIERVKTTWRQAMAQPMLWGKDLERDLLDYMEQHQGEFYRDGGVAPSDTVPAMLTPGEYVVNRQAVERHGVAYFDAINNLALPARALANKVRGFATGGLVQPLAGMAARASQAVSGAWKGADPAAALSQVLATSMRAPMPAYAAEVAPARTIRVELASGGRTVAATIDARDEARLLELLKEAQSRAL</sequence>
<name>A0A0S4UA28_RALSL</name>
<proteinExistence type="predicted"/>
<reference evidence="4" key="1">
    <citation type="submission" date="2015-10" db="EMBL/GenBank/DDBJ databases">
        <authorList>
            <person name="Gilbert D.G."/>
        </authorList>
    </citation>
    <scope>NUCLEOTIDE SEQUENCE</scope>
    <source>
        <strain evidence="4">Phyl III-seqv23</strain>
    </source>
</reference>